<proteinExistence type="predicted"/>
<dbReference type="Gene3D" id="3.40.50.12780">
    <property type="entry name" value="N-terminal domain of ligase-like"/>
    <property type="match status" value="1"/>
</dbReference>
<evidence type="ECO:0000259" key="2">
    <source>
        <dbReference type="Pfam" id="PF13193"/>
    </source>
</evidence>
<reference evidence="4" key="1">
    <citation type="journal article" date="2019" name="Int. J. Syst. Evol. Microbiol.">
        <title>The Global Catalogue of Microorganisms (GCM) 10K type strain sequencing project: providing services to taxonomists for standard genome sequencing and annotation.</title>
        <authorList>
            <consortium name="The Broad Institute Genomics Platform"/>
            <consortium name="The Broad Institute Genome Sequencing Center for Infectious Disease"/>
            <person name="Wu L."/>
            <person name="Ma J."/>
        </authorList>
    </citation>
    <scope>NUCLEOTIDE SEQUENCE [LARGE SCALE GENOMIC DNA]</scope>
    <source>
        <strain evidence="4">KCTC 42087</strain>
    </source>
</reference>
<gene>
    <name evidence="3" type="ORF">ACFPZN_11860</name>
</gene>
<feature type="domain" description="AMP-binding enzyme C-terminal" evidence="2">
    <location>
        <begin position="460"/>
        <end position="530"/>
    </location>
</feature>
<organism evidence="3 4">
    <name type="scientific">Actinomadura rugatobispora</name>
    <dbReference type="NCBI Taxonomy" id="1994"/>
    <lineage>
        <taxon>Bacteria</taxon>
        <taxon>Bacillati</taxon>
        <taxon>Actinomycetota</taxon>
        <taxon>Actinomycetes</taxon>
        <taxon>Streptosporangiales</taxon>
        <taxon>Thermomonosporaceae</taxon>
        <taxon>Actinomadura</taxon>
    </lineage>
</organism>
<accession>A0ABW0ZV72</accession>
<dbReference type="InterPro" id="IPR000873">
    <property type="entry name" value="AMP-dep_synth/lig_dom"/>
</dbReference>
<keyword evidence="4" id="KW-1185">Reference proteome</keyword>
<sequence>MTAHVNEDARTVGEVLRLRASDVPGRTFLVCDDERLTYRETFEASGRLAKELIAAGAGRGTHVGLLMPNGAGFVLGALAAARIGAVAVPMSTMSTAAELHTLVDGSDTALLLAAPSYRSKDFRALLAEAIGLDTDRPPPLPSTAAPNLRRVFFLGETAGAGEDGAGLPRAGEAVGDDLLAAVEADVAPSDDLVIVHTSGSTSAPKGVVHTHGALLDHLRVLNAMRDYGPDEVLFSNSPFFWIGGFSYTLLGTLLAGATLVCSRAAEPSKVLDVIERERPTMVNGYASSVAALAADPSYPRRDLSSIRRGNLYPIMPESARPADPGLRPNMLGITEGGSVVLADDHDEDLPEGRRGSFGRPVPGYQARIVDPESGADLPPGEKGELWLRGPALMRGYLGVERFDAFDEDGWFHTGDAARTDEDGHWYFLGRGDDLIKTSGASVSPAEVQDAILTATGLSSYVLGLPDADRGQIVAAVLVVGGADGEESAEGPPPDAAGLRAALAPVLSPYKIPRAVRAVPVDEVPLRSSGKVDMSALEELFGDR</sequence>
<dbReference type="PROSITE" id="PS00455">
    <property type="entry name" value="AMP_BINDING"/>
    <property type="match status" value="1"/>
</dbReference>
<dbReference type="RefSeq" id="WP_378281930.1">
    <property type="nucleotide sequence ID" value="NZ_JBHSON010000013.1"/>
</dbReference>
<name>A0ABW0ZV72_9ACTN</name>
<dbReference type="InterPro" id="IPR042099">
    <property type="entry name" value="ANL_N_sf"/>
</dbReference>
<dbReference type="InterPro" id="IPR025110">
    <property type="entry name" value="AMP-bd_C"/>
</dbReference>
<dbReference type="SUPFAM" id="SSF56801">
    <property type="entry name" value="Acetyl-CoA synthetase-like"/>
    <property type="match status" value="1"/>
</dbReference>
<protein>
    <submittedName>
        <fullName evidence="3">Class I adenylate-forming enzyme family protein</fullName>
    </submittedName>
</protein>
<feature type="domain" description="AMP-dependent synthetase/ligase" evidence="1">
    <location>
        <begin position="19"/>
        <end position="397"/>
    </location>
</feature>
<dbReference type="PANTHER" id="PTHR43767">
    <property type="entry name" value="LONG-CHAIN-FATTY-ACID--COA LIGASE"/>
    <property type="match status" value="1"/>
</dbReference>
<dbReference type="EMBL" id="JBHSON010000013">
    <property type="protein sequence ID" value="MFC5746307.1"/>
    <property type="molecule type" value="Genomic_DNA"/>
</dbReference>
<dbReference type="InterPro" id="IPR020845">
    <property type="entry name" value="AMP-binding_CS"/>
</dbReference>
<dbReference type="Proteomes" id="UP001596074">
    <property type="component" value="Unassembled WGS sequence"/>
</dbReference>
<dbReference type="PANTHER" id="PTHR43767:SF1">
    <property type="entry name" value="NONRIBOSOMAL PEPTIDE SYNTHASE PES1 (EUROFUNG)-RELATED"/>
    <property type="match status" value="1"/>
</dbReference>
<evidence type="ECO:0000259" key="1">
    <source>
        <dbReference type="Pfam" id="PF00501"/>
    </source>
</evidence>
<evidence type="ECO:0000313" key="3">
    <source>
        <dbReference type="EMBL" id="MFC5746307.1"/>
    </source>
</evidence>
<dbReference type="Gene3D" id="3.30.300.30">
    <property type="match status" value="1"/>
</dbReference>
<dbReference type="Pfam" id="PF00501">
    <property type="entry name" value="AMP-binding"/>
    <property type="match status" value="1"/>
</dbReference>
<evidence type="ECO:0000313" key="4">
    <source>
        <dbReference type="Proteomes" id="UP001596074"/>
    </source>
</evidence>
<dbReference type="InterPro" id="IPR050237">
    <property type="entry name" value="ATP-dep_AMP-bd_enzyme"/>
</dbReference>
<dbReference type="Pfam" id="PF13193">
    <property type="entry name" value="AMP-binding_C"/>
    <property type="match status" value="1"/>
</dbReference>
<dbReference type="InterPro" id="IPR045851">
    <property type="entry name" value="AMP-bd_C_sf"/>
</dbReference>
<comment type="caution">
    <text evidence="3">The sequence shown here is derived from an EMBL/GenBank/DDBJ whole genome shotgun (WGS) entry which is preliminary data.</text>
</comment>